<dbReference type="InterPro" id="IPR003593">
    <property type="entry name" value="AAA+_ATPase"/>
</dbReference>
<dbReference type="PROSITE" id="PS50893">
    <property type="entry name" value="ABC_TRANSPORTER_2"/>
    <property type="match status" value="1"/>
</dbReference>
<dbReference type="InterPro" id="IPR011527">
    <property type="entry name" value="ABC1_TM_dom"/>
</dbReference>
<evidence type="ECO:0000313" key="15">
    <source>
        <dbReference type="Proteomes" id="UP000464524"/>
    </source>
</evidence>
<feature type="transmembrane region" description="Helical" evidence="10">
    <location>
        <begin position="165"/>
        <end position="187"/>
    </location>
</feature>
<dbReference type="SUPFAM" id="SSF90123">
    <property type="entry name" value="ABC transporter transmembrane region"/>
    <property type="match status" value="1"/>
</dbReference>
<evidence type="ECO:0000313" key="14">
    <source>
        <dbReference type="EMBL" id="QHJ13930.1"/>
    </source>
</evidence>
<dbReference type="FunFam" id="3.40.50.300:FF:000299">
    <property type="entry name" value="ABC transporter ATP-binding protein/permease"/>
    <property type="match status" value="1"/>
</dbReference>
<dbReference type="GO" id="GO:0008233">
    <property type="term" value="F:peptidase activity"/>
    <property type="evidence" value="ECO:0007669"/>
    <property type="project" value="InterPro"/>
</dbReference>
<evidence type="ECO:0000256" key="4">
    <source>
        <dbReference type="ARBA" id="ARBA00022692"/>
    </source>
</evidence>
<dbReference type="KEGG" id="pmes:FX988_04211"/>
<evidence type="ECO:0000256" key="7">
    <source>
        <dbReference type="ARBA" id="ARBA00022840"/>
    </source>
</evidence>
<feature type="domain" description="ABC transporter" evidence="11">
    <location>
        <begin position="477"/>
        <end position="712"/>
    </location>
</feature>
<evidence type="ECO:0000256" key="5">
    <source>
        <dbReference type="ARBA" id="ARBA00022741"/>
    </source>
</evidence>
<dbReference type="SUPFAM" id="SSF52540">
    <property type="entry name" value="P-loop containing nucleoside triphosphate hydrolases"/>
    <property type="match status" value="1"/>
</dbReference>
<feature type="transmembrane region" description="Helical" evidence="10">
    <location>
        <begin position="299"/>
        <end position="316"/>
    </location>
</feature>
<keyword evidence="4 10" id="KW-0812">Transmembrane</keyword>
<dbReference type="Pfam" id="PF00005">
    <property type="entry name" value="ABC_tran"/>
    <property type="match status" value="1"/>
</dbReference>
<protein>
    <submittedName>
        <fullName evidence="14">Toxin RTX-I translocation ATP-binding protein</fullName>
    </submittedName>
</protein>
<dbReference type="CDD" id="cd18587">
    <property type="entry name" value="ABC_6TM_LapB_like"/>
    <property type="match status" value="1"/>
</dbReference>
<keyword evidence="9 10" id="KW-0472">Membrane</keyword>
<dbReference type="OrthoDB" id="9806127at2"/>
<evidence type="ECO:0000256" key="2">
    <source>
        <dbReference type="ARBA" id="ARBA00022448"/>
    </source>
</evidence>
<dbReference type="GO" id="GO:0016887">
    <property type="term" value="F:ATP hydrolysis activity"/>
    <property type="evidence" value="ECO:0007669"/>
    <property type="project" value="InterPro"/>
</dbReference>
<dbReference type="GO" id="GO:0015421">
    <property type="term" value="F:ABC-type oligopeptide transporter activity"/>
    <property type="evidence" value="ECO:0007669"/>
    <property type="project" value="TreeGrafter"/>
</dbReference>
<dbReference type="NCBIfam" id="TIGR03375">
    <property type="entry name" value="type_I_sec_LssB"/>
    <property type="match status" value="1"/>
</dbReference>
<feature type="domain" description="Peptidase C39" evidence="13">
    <location>
        <begin position="2"/>
        <end position="129"/>
    </location>
</feature>
<dbReference type="PROSITE" id="PS50929">
    <property type="entry name" value="ABC_TM1F"/>
    <property type="match status" value="1"/>
</dbReference>
<evidence type="ECO:0000256" key="1">
    <source>
        <dbReference type="ARBA" id="ARBA00004651"/>
    </source>
</evidence>
<keyword evidence="6" id="KW-0378">Hydrolase</keyword>
<dbReference type="RefSeq" id="WP_160181977.1">
    <property type="nucleotide sequence ID" value="NZ_CP047656.1"/>
</dbReference>
<evidence type="ECO:0000259" key="13">
    <source>
        <dbReference type="PROSITE" id="PS50990"/>
    </source>
</evidence>
<dbReference type="Pfam" id="PF00664">
    <property type="entry name" value="ABC_membrane"/>
    <property type="match status" value="1"/>
</dbReference>
<evidence type="ECO:0000259" key="12">
    <source>
        <dbReference type="PROSITE" id="PS50929"/>
    </source>
</evidence>
<dbReference type="Proteomes" id="UP000464524">
    <property type="component" value="Chromosome"/>
</dbReference>
<feature type="domain" description="ABC transmembrane type-1" evidence="12">
    <location>
        <begin position="165"/>
        <end position="443"/>
    </location>
</feature>
<feature type="transmembrane region" description="Helical" evidence="10">
    <location>
        <begin position="199"/>
        <end position="216"/>
    </location>
</feature>
<evidence type="ECO:0000256" key="6">
    <source>
        <dbReference type="ARBA" id="ARBA00022801"/>
    </source>
</evidence>
<keyword evidence="15" id="KW-1185">Reference proteome</keyword>
<evidence type="ECO:0000256" key="3">
    <source>
        <dbReference type="ARBA" id="ARBA00022475"/>
    </source>
</evidence>
<keyword evidence="8 10" id="KW-1133">Transmembrane helix</keyword>
<organism evidence="14 15">
    <name type="scientific">Paraglaciecola mesophila</name>
    <dbReference type="NCBI Taxonomy" id="197222"/>
    <lineage>
        <taxon>Bacteria</taxon>
        <taxon>Pseudomonadati</taxon>
        <taxon>Pseudomonadota</taxon>
        <taxon>Gammaproteobacteria</taxon>
        <taxon>Alteromonadales</taxon>
        <taxon>Alteromonadaceae</taxon>
        <taxon>Paraglaciecola</taxon>
    </lineage>
</organism>
<gene>
    <name evidence="14" type="ORF">FX988_04211</name>
</gene>
<name>A0A857JRU7_9ALTE</name>
<proteinExistence type="predicted"/>
<dbReference type="Gene3D" id="1.20.1560.10">
    <property type="entry name" value="ABC transporter type 1, transmembrane domain"/>
    <property type="match status" value="1"/>
</dbReference>
<dbReference type="InterPro" id="IPR039421">
    <property type="entry name" value="Type_1_exporter"/>
</dbReference>
<dbReference type="GO" id="GO:0006508">
    <property type="term" value="P:proteolysis"/>
    <property type="evidence" value="ECO:0007669"/>
    <property type="project" value="InterPro"/>
</dbReference>
<dbReference type="InterPro" id="IPR036640">
    <property type="entry name" value="ABC1_TM_sf"/>
</dbReference>
<evidence type="ECO:0000256" key="8">
    <source>
        <dbReference type="ARBA" id="ARBA00022989"/>
    </source>
</evidence>
<feature type="transmembrane region" description="Helical" evidence="10">
    <location>
        <begin position="390"/>
        <end position="408"/>
    </location>
</feature>
<dbReference type="InterPro" id="IPR027417">
    <property type="entry name" value="P-loop_NTPase"/>
</dbReference>
<reference evidence="14 15" key="1">
    <citation type="submission" date="2019-12" db="EMBL/GenBank/DDBJ databases">
        <title>Genome sequencing and assembly of endphytes of Porphyra tenera.</title>
        <authorList>
            <person name="Park J.M."/>
            <person name="Shin R."/>
            <person name="Jo S.H."/>
        </authorList>
    </citation>
    <scope>NUCLEOTIDE SEQUENCE [LARGE SCALE GENOMIC DNA]</scope>
    <source>
        <strain evidence="14 15">GPM4</strain>
    </source>
</reference>
<dbReference type="PANTHER" id="PTHR43394">
    <property type="entry name" value="ATP-DEPENDENT PERMEASE MDL1, MITOCHONDRIAL"/>
    <property type="match status" value="1"/>
</dbReference>
<dbReference type="Gene3D" id="3.90.70.10">
    <property type="entry name" value="Cysteine proteinases"/>
    <property type="match status" value="1"/>
</dbReference>
<accession>A0A857JRU7</accession>
<keyword evidence="5" id="KW-0547">Nucleotide-binding</keyword>
<keyword evidence="2" id="KW-0813">Transport</keyword>
<dbReference type="GO" id="GO:0005886">
    <property type="term" value="C:plasma membrane"/>
    <property type="evidence" value="ECO:0007669"/>
    <property type="project" value="UniProtKB-SubCell"/>
</dbReference>
<dbReference type="GO" id="GO:0005524">
    <property type="term" value="F:ATP binding"/>
    <property type="evidence" value="ECO:0007669"/>
    <property type="project" value="UniProtKB-KW"/>
</dbReference>
<dbReference type="SMART" id="SM00382">
    <property type="entry name" value="AAA"/>
    <property type="match status" value="1"/>
</dbReference>
<dbReference type="PROSITE" id="PS00211">
    <property type="entry name" value="ABC_TRANSPORTER_1"/>
    <property type="match status" value="1"/>
</dbReference>
<dbReference type="EMBL" id="CP047656">
    <property type="protein sequence ID" value="QHJ13930.1"/>
    <property type="molecule type" value="Genomic_DNA"/>
</dbReference>
<evidence type="ECO:0000259" key="11">
    <source>
        <dbReference type="PROSITE" id="PS50893"/>
    </source>
</evidence>
<keyword evidence="7 14" id="KW-0067">ATP-binding</keyword>
<dbReference type="InterPro" id="IPR017750">
    <property type="entry name" value="ATPase_T1SS"/>
</dbReference>
<dbReference type="PANTHER" id="PTHR43394:SF1">
    <property type="entry name" value="ATP-BINDING CASSETTE SUB-FAMILY B MEMBER 10, MITOCHONDRIAL"/>
    <property type="match status" value="1"/>
</dbReference>
<comment type="subcellular location">
    <subcellularLocation>
        <location evidence="1">Cell membrane</location>
        <topology evidence="1">Multi-pass membrane protein</topology>
    </subcellularLocation>
</comment>
<dbReference type="Gene3D" id="3.40.50.300">
    <property type="entry name" value="P-loop containing nucleotide triphosphate hydrolases"/>
    <property type="match status" value="1"/>
</dbReference>
<keyword evidence="3" id="KW-1003">Cell membrane</keyword>
<dbReference type="PROSITE" id="PS50990">
    <property type="entry name" value="PEPTIDASE_C39"/>
    <property type="match status" value="1"/>
</dbReference>
<evidence type="ECO:0000256" key="10">
    <source>
        <dbReference type="SAM" id="Phobius"/>
    </source>
</evidence>
<sequence>MESTSGKIEREDLSNCLYVICEHYNLDFSKDVLLSGLPLIDGDLTPSIFARAAKRAGLNSKIATRTLAQINPSLLPAILILKNNTACVLLSIDDEHHTANVIYPDLPGADVQEPIATLTNKFTEQVIFARPKHQFDKRTPNINQKRTGHWFWGVIKECRGLYRDVIISAVVINLFSVAMPLFVMNIYDRVVPNGAVETLWMLASGVAIVLLADLVLKMVRNYYVELAASRIDVKVSSSLMEKILNIRLMDRPPSSGAFASGIQSFESIRTLLSSLTLVSFVDLPFVLLFSVIIAIISPVLVLPIIVGSLLIIGYAFSAQKKLHSLANGAMQSGALRNAILVESIDNIEEIKSFHAESKVQVDWEKSTIFLARTQSQIRFISSSISNVSQFVQQIVGIVILIIGVYLIIEGELTQGALIAAYMLSSRAMNPINLVTGVIAQYHNAVTSMEMLNTLMEQPSERPMNSHKINHATFKGEIEFKNVSFRYDDDAKDVLSNVSFKINAGDHVAILGKNGSGKSTIQKLLLGLYTPTSGHIYIDGIELQQLELSELRNNVGYVPQEISLFFGTLRDNIMYLAKHAEPQALTRALELSGLMSVVNNHPDGLDMQVGEHGHHLSGGQKQAVAIARAIVANPPFLLLDEPTSSLDHQAEDQVKSALEKVSATRTMLMVTHRVSLLSMVNQIIVLDAGKVAIKGERNKVLEALKNGNVRGTI</sequence>
<dbReference type="InterPro" id="IPR017871">
    <property type="entry name" value="ABC_transporter-like_CS"/>
</dbReference>
<dbReference type="AlphaFoldDB" id="A0A857JRU7"/>
<evidence type="ECO:0000256" key="9">
    <source>
        <dbReference type="ARBA" id="ARBA00023136"/>
    </source>
</evidence>
<dbReference type="InterPro" id="IPR005074">
    <property type="entry name" value="Peptidase_C39"/>
</dbReference>
<dbReference type="InterPro" id="IPR003439">
    <property type="entry name" value="ABC_transporter-like_ATP-bd"/>
</dbReference>
<feature type="transmembrane region" description="Helical" evidence="10">
    <location>
        <begin position="271"/>
        <end position="293"/>
    </location>
</feature>